<keyword evidence="3 4" id="KW-0413">Isomerase</keyword>
<comment type="similarity">
    <text evidence="1 4">Belongs to the tRNA pseudouridine synthase TruA family.</text>
</comment>
<dbReference type="InterPro" id="IPR001406">
    <property type="entry name" value="PsdUridine_synth_TruA"/>
</dbReference>
<protein>
    <recommendedName>
        <fullName evidence="4">tRNA pseudouridine synthase</fullName>
        <ecNumber evidence="4">5.4.99.12</ecNumber>
    </recommendedName>
</protein>
<name>Q6UA45_BUCTC</name>
<dbReference type="PANTHER" id="PTHR11142:SF0">
    <property type="entry name" value="TRNA PSEUDOURIDINE SYNTHASE-LIKE 1"/>
    <property type="match status" value="1"/>
</dbReference>
<comment type="catalytic activity">
    <reaction evidence="4">
        <text>uridine(38/39/40) in tRNA = pseudouridine(38/39/40) in tRNA</text>
        <dbReference type="Rhea" id="RHEA:22376"/>
        <dbReference type="Rhea" id="RHEA-COMP:10085"/>
        <dbReference type="Rhea" id="RHEA-COMP:10087"/>
        <dbReference type="ChEBI" id="CHEBI:65314"/>
        <dbReference type="ChEBI" id="CHEBI:65315"/>
        <dbReference type="EC" id="5.4.99.12"/>
    </reaction>
</comment>
<dbReference type="AlphaFoldDB" id="Q6UA45"/>
<dbReference type="SUPFAM" id="SSF55120">
    <property type="entry name" value="Pseudouridine synthase"/>
    <property type="match status" value="1"/>
</dbReference>
<evidence type="ECO:0000256" key="4">
    <source>
        <dbReference type="RuleBase" id="RU003792"/>
    </source>
</evidence>
<dbReference type="GO" id="GO:0160147">
    <property type="term" value="F:tRNA pseudouridine(38-40) synthase activity"/>
    <property type="evidence" value="ECO:0007669"/>
    <property type="project" value="UniProtKB-EC"/>
</dbReference>
<evidence type="ECO:0000256" key="2">
    <source>
        <dbReference type="ARBA" id="ARBA00022694"/>
    </source>
</evidence>
<reference evidence="6" key="2">
    <citation type="journal article" date="2004" name="J. Bacteriol.">
        <title>Evolution of the leucine gene cluster in Buchnera aphidicola: insights from chromosomal versions of the cluster.</title>
        <authorList>
            <person name="Sabater-Munoz B."/>
            <person name="van Ham R.C."/>
            <person name="Moya A."/>
            <person name="Silva F.J."/>
            <person name="Latorre A."/>
        </authorList>
    </citation>
    <scope>NUCLEOTIDE SEQUENCE</scope>
</reference>
<accession>Q6UA45</accession>
<dbReference type="GO" id="GO:0003723">
    <property type="term" value="F:RNA binding"/>
    <property type="evidence" value="ECO:0007669"/>
    <property type="project" value="InterPro"/>
</dbReference>
<dbReference type="EC" id="5.4.99.12" evidence="4"/>
<evidence type="ECO:0000256" key="1">
    <source>
        <dbReference type="ARBA" id="ARBA00009375"/>
    </source>
</evidence>
<evidence type="ECO:0000256" key="3">
    <source>
        <dbReference type="ARBA" id="ARBA00023235"/>
    </source>
</evidence>
<sequence length="107" mass="12421">FSGFRAKNCQSKTAFRKIIRLDIFRKNFFVIIEIEANAFLYKMVRNIVGSLIEVGLKRKNVSWIDTILKSKNRKLSGPTASANGLYLVYVDYPSNFNIPKICKKFFF</sequence>
<keyword evidence="6" id="KW-0456">Lyase</keyword>
<dbReference type="EMBL" id="AY375290">
    <property type="protein sequence ID" value="AAR25833.1"/>
    <property type="molecule type" value="Genomic_DNA"/>
</dbReference>
<feature type="non-terminal residue" evidence="6">
    <location>
        <position position="1"/>
    </location>
</feature>
<proteinExistence type="inferred from homology"/>
<organism evidence="6">
    <name type="scientific">Buchnera aphidicola subsp. Tetraneura caerulescens</name>
    <dbReference type="NCBI Taxonomy" id="118111"/>
    <lineage>
        <taxon>Bacteria</taxon>
        <taxon>Pseudomonadati</taxon>
        <taxon>Pseudomonadota</taxon>
        <taxon>Gammaproteobacteria</taxon>
        <taxon>Enterobacterales</taxon>
        <taxon>Erwiniaceae</taxon>
        <taxon>Buchnera</taxon>
    </lineage>
</organism>
<dbReference type="InterPro" id="IPR020095">
    <property type="entry name" value="PsdUridine_synth_TruA_C"/>
</dbReference>
<dbReference type="PANTHER" id="PTHR11142">
    <property type="entry name" value="PSEUDOURIDYLATE SYNTHASE"/>
    <property type="match status" value="1"/>
</dbReference>
<keyword evidence="2 4" id="KW-0819">tRNA processing</keyword>
<dbReference type="GO" id="GO:0031119">
    <property type="term" value="P:tRNA pseudouridine synthesis"/>
    <property type="evidence" value="ECO:0007669"/>
    <property type="project" value="TreeGrafter"/>
</dbReference>
<dbReference type="Gene3D" id="3.30.70.660">
    <property type="entry name" value="Pseudouridine synthase I, catalytic domain, C-terminal subdomain"/>
    <property type="match status" value="1"/>
</dbReference>
<feature type="domain" description="Pseudouridine synthase I TruA alpha/beta" evidence="5">
    <location>
        <begin position="1"/>
        <end position="93"/>
    </location>
</feature>
<dbReference type="InterPro" id="IPR020103">
    <property type="entry name" value="PsdUridine_synth_cat_dom_sf"/>
</dbReference>
<dbReference type="InterPro" id="IPR020097">
    <property type="entry name" value="PsdUridine_synth_TruA_a/b_dom"/>
</dbReference>
<dbReference type="GO" id="GO:0016829">
    <property type="term" value="F:lyase activity"/>
    <property type="evidence" value="ECO:0007669"/>
    <property type="project" value="UniProtKB-KW"/>
</dbReference>
<evidence type="ECO:0000313" key="6">
    <source>
        <dbReference type="EMBL" id="AAR25833.1"/>
    </source>
</evidence>
<gene>
    <name evidence="6" type="primary">truA</name>
</gene>
<dbReference type="Pfam" id="PF01416">
    <property type="entry name" value="PseudoU_synth_1"/>
    <property type="match status" value="1"/>
</dbReference>
<evidence type="ECO:0000259" key="5">
    <source>
        <dbReference type="Pfam" id="PF01416"/>
    </source>
</evidence>
<reference evidence="6" key="1">
    <citation type="thesis" date="2002" institute="Universitat de Valencia" country="Valencia, Spain">
        <title>Structural, functional and nucleotide changes associated to the transition from free-living bacteria to aphids endosymbiont in Buchnera aphidicola.</title>
        <authorList>
            <person name="Sabater-Munoz B."/>
        </authorList>
    </citation>
    <scope>NUCLEOTIDE SEQUENCE</scope>
</reference>